<dbReference type="Gene3D" id="3.40.50.720">
    <property type="entry name" value="NAD(P)-binding Rossmann-like Domain"/>
    <property type="match status" value="2"/>
</dbReference>
<dbReference type="GO" id="GO:0051287">
    <property type="term" value="F:NAD binding"/>
    <property type="evidence" value="ECO:0007669"/>
    <property type="project" value="InterPro"/>
</dbReference>
<dbReference type="AlphaFoldDB" id="A0A6J6ADN5"/>
<evidence type="ECO:0000259" key="3">
    <source>
        <dbReference type="Pfam" id="PF02826"/>
    </source>
</evidence>
<dbReference type="SUPFAM" id="SSF51735">
    <property type="entry name" value="NAD(P)-binding Rossmann-fold domains"/>
    <property type="match status" value="1"/>
</dbReference>
<dbReference type="CDD" id="cd12166">
    <property type="entry name" value="2-Hacid_dh_7"/>
    <property type="match status" value="1"/>
</dbReference>
<reference evidence="4" key="1">
    <citation type="submission" date="2020-05" db="EMBL/GenBank/DDBJ databases">
        <authorList>
            <person name="Chiriac C."/>
            <person name="Salcher M."/>
            <person name="Ghai R."/>
            <person name="Kavagutti S V."/>
        </authorList>
    </citation>
    <scope>NUCLEOTIDE SEQUENCE</scope>
</reference>
<feature type="domain" description="D-isomer specific 2-hydroxyacid dehydrogenase NAD-binding" evidence="3">
    <location>
        <begin position="102"/>
        <end position="269"/>
    </location>
</feature>
<proteinExistence type="predicted"/>
<dbReference type="GO" id="GO:0016491">
    <property type="term" value="F:oxidoreductase activity"/>
    <property type="evidence" value="ECO:0007669"/>
    <property type="project" value="UniProtKB-KW"/>
</dbReference>
<name>A0A6J6ADN5_9ZZZZ</name>
<dbReference type="InterPro" id="IPR036291">
    <property type="entry name" value="NAD(P)-bd_dom_sf"/>
</dbReference>
<evidence type="ECO:0000256" key="2">
    <source>
        <dbReference type="ARBA" id="ARBA00023027"/>
    </source>
</evidence>
<evidence type="ECO:0000313" key="4">
    <source>
        <dbReference type="EMBL" id="CAB4366893.1"/>
    </source>
</evidence>
<keyword evidence="1" id="KW-0560">Oxidoreductase</keyword>
<accession>A0A6J6ADN5</accession>
<sequence length="303" mass="32816">MTDSGKYNVWSQWEDLQVPDGMVALNPKNFPLETSDLSQISFYVAPYMGGRKVLEYTAAMTNLKVLQVPNAGFDDALEFLKPGVTLCNARGVHDASTAELAVALAISSRRGFYDFAIAQSEQRWANKRYSSFNDSKIGIIGAGSIAHTLAKYLSPYDVEITFFSRSGLDGAVKISELDTRLPELDIVFLVLPLNNESKNLFDSERLKKMKDGAVLVNVGRGPIVNTDALIAELNSGRLFAGLDVTDPEPLPAGHPLWSAKNLVLSPHVGGNSTAFDSRAKKLILSQLDLVASGQEPANIVGKG</sequence>
<dbReference type="PROSITE" id="PS00671">
    <property type="entry name" value="D_2_HYDROXYACID_DH_3"/>
    <property type="match status" value="1"/>
</dbReference>
<organism evidence="4">
    <name type="scientific">freshwater metagenome</name>
    <dbReference type="NCBI Taxonomy" id="449393"/>
    <lineage>
        <taxon>unclassified sequences</taxon>
        <taxon>metagenomes</taxon>
        <taxon>ecological metagenomes</taxon>
    </lineage>
</organism>
<keyword evidence="2" id="KW-0520">NAD</keyword>
<dbReference type="Pfam" id="PF02826">
    <property type="entry name" value="2-Hacid_dh_C"/>
    <property type="match status" value="1"/>
</dbReference>
<dbReference type="PANTHER" id="PTHR43333:SF1">
    <property type="entry name" value="D-ISOMER SPECIFIC 2-HYDROXYACID DEHYDROGENASE NAD-BINDING DOMAIN-CONTAINING PROTEIN"/>
    <property type="match status" value="1"/>
</dbReference>
<gene>
    <name evidence="4" type="ORF">UFOPK4180_00486</name>
</gene>
<evidence type="ECO:0000256" key="1">
    <source>
        <dbReference type="ARBA" id="ARBA00023002"/>
    </source>
</evidence>
<dbReference type="InterPro" id="IPR006140">
    <property type="entry name" value="D-isomer_DH_NAD-bd"/>
</dbReference>
<dbReference type="EMBL" id="CAESPC010000062">
    <property type="protein sequence ID" value="CAB4366893.1"/>
    <property type="molecule type" value="Genomic_DNA"/>
</dbReference>
<protein>
    <submittedName>
        <fullName evidence="4">Unannotated protein</fullName>
    </submittedName>
</protein>
<dbReference type="PANTHER" id="PTHR43333">
    <property type="entry name" value="2-HACID_DH_C DOMAIN-CONTAINING PROTEIN"/>
    <property type="match status" value="1"/>
</dbReference>
<dbReference type="InterPro" id="IPR029753">
    <property type="entry name" value="D-isomer_DH_CS"/>
</dbReference>